<proteinExistence type="predicted"/>
<sequence length="241" mass="27904">MFKRSLNSEKIKIQWYFFFLLIICETLMNSFISFIALGQDFSLNWNSYYTYAANFHSMFFFPLLAGLFTTLLYRYEHNNNSWKNILTATIPKHYIYLSKIIWIFLFLVITQLFFFLSYFIVGQILGVEGSLPLFSIFKSLVGGIIAIIPLLALQSWISIYIRNFGASLVIVLGLIIPNLLLTGMHSNLGSWFPSTIPFYTMMPQGTQFSPRVDLFSLYIIVAITSTIYILGGSLSFRKREW</sequence>
<dbReference type="Proteomes" id="UP000225766">
    <property type="component" value="Unassembled WGS sequence"/>
</dbReference>
<evidence type="ECO:0000313" key="2">
    <source>
        <dbReference type="Proteomes" id="UP000225766"/>
    </source>
</evidence>
<accession>A0A2A8IT57</accession>
<reference evidence="1 2" key="1">
    <citation type="submission" date="2017-09" db="EMBL/GenBank/DDBJ databases">
        <title>Large-scale bioinformatics analysis of Bacillus genomes uncovers conserved roles of natural products in bacterial physiology.</title>
        <authorList>
            <consortium name="Agbiome Team Llc"/>
            <person name="Bleich R.M."/>
            <person name="Grubbs K.J."/>
            <person name="Santa Maria K.C."/>
            <person name="Allen S.E."/>
            <person name="Farag S."/>
            <person name="Shank E.A."/>
            <person name="Bowers A."/>
        </authorList>
    </citation>
    <scope>NUCLEOTIDE SEQUENCE [LARGE SCALE GENOMIC DNA]</scope>
    <source>
        <strain evidence="1 2">AFS040105</strain>
    </source>
</reference>
<evidence type="ECO:0000313" key="1">
    <source>
        <dbReference type="EMBL" id="PGU02908.1"/>
    </source>
</evidence>
<dbReference type="AlphaFoldDB" id="A0A2A8IT57"/>
<gene>
    <name evidence="1" type="ORF">COD19_11420</name>
</gene>
<name>A0A2A8IT57_BACCE</name>
<protein>
    <submittedName>
        <fullName evidence="1">Lantibiotic ABC transporter permease</fullName>
    </submittedName>
</protein>
<dbReference type="RefSeq" id="WP_088232996.1">
    <property type="nucleotide sequence ID" value="NZ_JARXKI010000016.1"/>
</dbReference>
<dbReference type="OrthoDB" id="2896949at2"/>
<dbReference type="CDD" id="cd21809">
    <property type="entry name" value="ABC-2_lan_permease-like"/>
    <property type="match status" value="1"/>
</dbReference>
<comment type="caution">
    <text evidence="1">The sequence shown here is derived from an EMBL/GenBank/DDBJ whole genome shotgun (WGS) entry which is preliminary data.</text>
</comment>
<dbReference type="Pfam" id="PF12730">
    <property type="entry name" value="ABC2_membrane_4"/>
    <property type="match status" value="1"/>
</dbReference>
<organism evidence="1 2">
    <name type="scientific">Bacillus cereus</name>
    <dbReference type="NCBI Taxonomy" id="1396"/>
    <lineage>
        <taxon>Bacteria</taxon>
        <taxon>Bacillati</taxon>
        <taxon>Bacillota</taxon>
        <taxon>Bacilli</taxon>
        <taxon>Bacillales</taxon>
        <taxon>Bacillaceae</taxon>
        <taxon>Bacillus</taxon>
        <taxon>Bacillus cereus group</taxon>
    </lineage>
</organism>
<dbReference type="EMBL" id="NUMG01000010">
    <property type="protein sequence ID" value="PGU02908.1"/>
    <property type="molecule type" value="Genomic_DNA"/>
</dbReference>